<evidence type="ECO:0000313" key="2">
    <source>
        <dbReference type="Proteomes" id="UP000187209"/>
    </source>
</evidence>
<evidence type="ECO:0000313" key="1">
    <source>
        <dbReference type="EMBL" id="OMJ71994.1"/>
    </source>
</evidence>
<accession>A0A1R2B5C9</accession>
<name>A0A1R2B5C9_9CILI</name>
<dbReference type="OrthoDB" id="313191at2759"/>
<dbReference type="Proteomes" id="UP000187209">
    <property type="component" value="Unassembled WGS sequence"/>
</dbReference>
<comment type="caution">
    <text evidence="1">The sequence shown here is derived from an EMBL/GenBank/DDBJ whole genome shotgun (WGS) entry which is preliminary data.</text>
</comment>
<gene>
    <name evidence="1" type="ORF">SteCoe_29670</name>
</gene>
<dbReference type="AlphaFoldDB" id="A0A1R2B5C9"/>
<proteinExistence type="predicted"/>
<reference evidence="1 2" key="1">
    <citation type="submission" date="2016-11" db="EMBL/GenBank/DDBJ databases">
        <title>The macronuclear genome of Stentor coeruleus: a giant cell with tiny introns.</title>
        <authorList>
            <person name="Slabodnick M."/>
            <person name="Ruby J.G."/>
            <person name="Reiff S.B."/>
            <person name="Swart E.C."/>
            <person name="Gosai S."/>
            <person name="Prabakaran S."/>
            <person name="Witkowska E."/>
            <person name="Larue G.E."/>
            <person name="Fisher S."/>
            <person name="Freeman R.M."/>
            <person name="Gunawardena J."/>
            <person name="Chu W."/>
            <person name="Stover N.A."/>
            <person name="Gregory B.D."/>
            <person name="Nowacki M."/>
            <person name="Derisi J."/>
            <person name="Roy S.W."/>
            <person name="Marshall W.F."/>
            <person name="Sood P."/>
        </authorList>
    </citation>
    <scope>NUCLEOTIDE SEQUENCE [LARGE SCALE GENOMIC DNA]</scope>
    <source>
        <strain evidence="1">WM001</strain>
    </source>
</reference>
<sequence>MEAQQPNPVAYMSEREVQTIISSFRSALTMYTNEVEKLQMKNEALHSDLQGEITKASGLQEELKNLQLISQEKSTTLDAYQDKINLIEAGLSKISTTHATKSQEYNERFKKSFDSDTHTEKSTENFMKTFYELVETIKFYEQQNILLRKSTEDLQDDLEKMNSGERICKMCLHCKREFIPKQNKDGDCVYHSGKLKYYSCKGCGDDAYYNCCNKCMKCSEGCRRGKHIPL</sequence>
<dbReference type="EMBL" id="MPUH01000939">
    <property type="protein sequence ID" value="OMJ71994.1"/>
    <property type="molecule type" value="Genomic_DNA"/>
</dbReference>
<organism evidence="1 2">
    <name type="scientific">Stentor coeruleus</name>
    <dbReference type="NCBI Taxonomy" id="5963"/>
    <lineage>
        <taxon>Eukaryota</taxon>
        <taxon>Sar</taxon>
        <taxon>Alveolata</taxon>
        <taxon>Ciliophora</taxon>
        <taxon>Postciliodesmatophora</taxon>
        <taxon>Heterotrichea</taxon>
        <taxon>Heterotrichida</taxon>
        <taxon>Stentoridae</taxon>
        <taxon>Stentor</taxon>
    </lineage>
</organism>
<protein>
    <submittedName>
        <fullName evidence="1">Uncharacterized protein</fullName>
    </submittedName>
</protein>
<keyword evidence="2" id="KW-1185">Reference proteome</keyword>